<keyword evidence="2" id="KW-0560">Oxidoreductase</keyword>
<dbReference type="Gene3D" id="2.30.110.10">
    <property type="entry name" value="Electron Transport, Fmn-binding Protein, Chain A"/>
    <property type="match status" value="1"/>
</dbReference>
<protein>
    <submittedName>
        <fullName evidence="4">Flavin reductase</fullName>
    </submittedName>
</protein>
<proteinExistence type="inferred from homology"/>
<dbReference type="InterPro" id="IPR002563">
    <property type="entry name" value="Flavin_Rdtase-like_dom"/>
</dbReference>
<evidence type="ECO:0000313" key="4">
    <source>
        <dbReference type="EMBL" id="NNH70525.1"/>
    </source>
</evidence>
<organism evidence="4 5">
    <name type="scientific">Nocardia uniformis</name>
    <dbReference type="NCBI Taxonomy" id="53432"/>
    <lineage>
        <taxon>Bacteria</taxon>
        <taxon>Bacillati</taxon>
        <taxon>Actinomycetota</taxon>
        <taxon>Actinomycetes</taxon>
        <taxon>Mycobacteriales</taxon>
        <taxon>Nocardiaceae</taxon>
        <taxon>Nocardia</taxon>
    </lineage>
</organism>
<feature type="domain" description="Flavin reductase like" evidence="3">
    <location>
        <begin position="16"/>
        <end position="163"/>
    </location>
</feature>
<dbReference type="GO" id="GO:0010181">
    <property type="term" value="F:FMN binding"/>
    <property type="evidence" value="ECO:0007669"/>
    <property type="project" value="InterPro"/>
</dbReference>
<evidence type="ECO:0000256" key="2">
    <source>
        <dbReference type="ARBA" id="ARBA00023002"/>
    </source>
</evidence>
<dbReference type="RefSeq" id="WP_067522806.1">
    <property type="nucleotide sequence ID" value="NZ_JABELX010000004.1"/>
</dbReference>
<dbReference type="PANTHER" id="PTHR30466">
    <property type="entry name" value="FLAVIN REDUCTASE"/>
    <property type="match status" value="1"/>
</dbReference>
<evidence type="ECO:0000259" key="3">
    <source>
        <dbReference type="SMART" id="SM00903"/>
    </source>
</evidence>
<dbReference type="Pfam" id="PF01613">
    <property type="entry name" value="Flavin_Reduct"/>
    <property type="match status" value="1"/>
</dbReference>
<dbReference type="SMART" id="SM00903">
    <property type="entry name" value="Flavin_Reduct"/>
    <property type="match status" value="1"/>
</dbReference>
<keyword evidence="5" id="KW-1185">Reference proteome</keyword>
<dbReference type="GO" id="GO:0042602">
    <property type="term" value="F:riboflavin reductase (NADPH) activity"/>
    <property type="evidence" value="ECO:0007669"/>
    <property type="project" value="TreeGrafter"/>
</dbReference>
<comment type="similarity">
    <text evidence="1">Belongs to the non-flavoprotein flavin reductase family.</text>
</comment>
<evidence type="ECO:0000256" key="1">
    <source>
        <dbReference type="ARBA" id="ARBA00008898"/>
    </source>
</evidence>
<reference evidence="4 5" key="1">
    <citation type="submission" date="2020-05" db="EMBL/GenBank/DDBJ databases">
        <title>MicrobeNet Type strains.</title>
        <authorList>
            <person name="Nicholson A.C."/>
        </authorList>
    </citation>
    <scope>NUCLEOTIDE SEQUENCE [LARGE SCALE GENOMIC DNA]</scope>
    <source>
        <strain evidence="4 5">JCM 3224</strain>
    </source>
</reference>
<name>A0A849C2I9_9NOCA</name>
<gene>
    <name evidence="4" type="ORF">HLB23_11730</name>
</gene>
<dbReference type="InterPro" id="IPR050268">
    <property type="entry name" value="NADH-dep_flavin_reductase"/>
</dbReference>
<comment type="caution">
    <text evidence="4">The sequence shown here is derived from an EMBL/GenBank/DDBJ whole genome shotgun (WGS) entry which is preliminary data.</text>
</comment>
<evidence type="ECO:0000313" key="5">
    <source>
        <dbReference type="Proteomes" id="UP000586827"/>
    </source>
</evidence>
<dbReference type="PANTHER" id="PTHR30466:SF15">
    <property type="entry name" value="POSSIBLE OXIDOREDUCTASE"/>
    <property type="match status" value="1"/>
</dbReference>
<dbReference type="AlphaFoldDB" id="A0A849C2I9"/>
<dbReference type="Proteomes" id="UP000586827">
    <property type="component" value="Unassembled WGS sequence"/>
</dbReference>
<sequence>MNSEASEVREVFDAVVAAADAPIFIVTVAVDAERAGCVVGFASQVSIEPPRFLVCLSKANRTYRIAAAAHHLAVHLVDRDNTALAQLFGAETGDEVDKYSWCRWRVGPHGAPVLDDAAAWFVGRIITRHDFGDHEGVVVSPEFGSAPAQSINVLHYRDVADLEPGHPS</sequence>
<accession>A0A849C2I9</accession>
<dbReference type="EMBL" id="JABELX010000004">
    <property type="protein sequence ID" value="NNH70525.1"/>
    <property type="molecule type" value="Genomic_DNA"/>
</dbReference>
<dbReference type="SUPFAM" id="SSF50475">
    <property type="entry name" value="FMN-binding split barrel"/>
    <property type="match status" value="1"/>
</dbReference>
<dbReference type="InterPro" id="IPR012349">
    <property type="entry name" value="Split_barrel_FMN-bd"/>
</dbReference>